<keyword evidence="9" id="KW-1185">Reference proteome</keyword>
<feature type="transmembrane region" description="Helical" evidence="7">
    <location>
        <begin position="71"/>
        <end position="87"/>
    </location>
</feature>
<comment type="subcellular location">
    <subcellularLocation>
        <location evidence="1">Cell membrane</location>
        <topology evidence="1">Multi-pass membrane protein</topology>
    </subcellularLocation>
</comment>
<reference evidence="8 9" key="1">
    <citation type="journal article" date="2021" name="Sci. Rep.">
        <title>The distribution of antibiotic resistance genes in chicken gut microbiota commensals.</title>
        <authorList>
            <person name="Juricova H."/>
            <person name="Matiasovicova J."/>
            <person name="Kubasova T."/>
            <person name="Cejkova D."/>
            <person name="Rychlik I."/>
        </authorList>
    </citation>
    <scope>NUCLEOTIDE SEQUENCE [LARGE SCALE GENOMIC DNA]</scope>
    <source>
        <strain evidence="8 9">An537</strain>
    </source>
</reference>
<keyword evidence="2" id="KW-1003">Cell membrane</keyword>
<dbReference type="PANTHER" id="PTHR22926">
    <property type="entry name" value="PHOSPHO-N-ACETYLMURAMOYL-PENTAPEPTIDE-TRANSFERASE"/>
    <property type="match status" value="1"/>
</dbReference>
<dbReference type="PROSITE" id="PS01348">
    <property type="entry name" value="MRAY_2"/>
    <property type="match status" value="1"/>
</dbReference>
<evidence type="ECO:0000256" key="4">
    <source>
        <dbReference type="ARBA" id="ARBA00022692"/>
    </source>
</evidence>
<evidence type="ECO:0000313" key="8">
    <source>
        <dbReference type="EMBL" id="MBM6912927.1"/>
    </source>
</evidence>
<feature type="transmembrane region" description="Helical" evidence="7">
    <location>
        <begin position="6"/>
        <end position="27"/>
    </location>
</feature>
<evidence type="ECO:0000256" key="3">
    <source>
        <dbReference type="ARBA" id="ARBA00022679"/>
    </source>
</evidence>
<dbReference type="Pfam" id="PF00953">
    <property type="entry name" value="Glycos_transf_4"/>
    <property type="match status" value="1"/>
</dbReference>
<evidence type="ECO:0000313" key="9">
    <source>
        <dbReference type="Proteomes" id="UP000707138"/>
    </source>
</evidence>
<feature type="transmembrane region" description="Helical" evidence="7">
    <location>
        <begin position="157"/>
        <end position="176"/>
    </location>
</feature>
<name>A0ABS2GI12_9FIRM</name>
<evidence type="ECO:0000256" key="1">
    <source>
        <dbReference type="ARBA" id="ARBA00004651"/>
    </source>
</evidence>
<evidence type="ECO:0000256" key="7">
    <source>
        <dbReference type="SAM" id="Phobius"/>
    </source>
</evidence>
<comment type="caution">
    <text evidence="8">The sequence shown here is derived from an EMBL/GenBank/DDBJ whole genome shotgun (WGS) entry which is preliminary data.</text>
</comment>
<protein>
    <submittedName>
        <fullName evidence="8">Undecaprenyl/decaprenyl-phosphate alpha-N-acetylglucosaminyl 1-phosphate transferase</fullName>
    </submittedName>
</protein>
<dbReference type="Proteomes" id="UP000707138">
    <property type="component" value="Unassembled WGS sequence"/>
</dbReference>
<organism evidence="8 9">
    <name type="scientific">Veillonella magna</name>
    <dbReference type="NCBI Taxonomy" id="464322"/>
    <lineage>
        <taxon>Bacteria</taxon>
        <taxon>Bacillati</taxon>
        <taxon>Bacillota</taxon>
        <taxon>Negativicutes</taxon>
        <taxon>Veillonellales</taxon>
        <taxon>Veillonellaceae</taxon>
        <taxon>Veillonella</taxon>
    </lineage>
</organism>
<dbReference type="EMBL" id="JACJLA010000010">
    <property type="protein sequence ID" value="MBM6912927.1"/>
    <property type="molecule type" value="Genomic_DNA"/>
</dbReference>
<keyword evidence="4 7" id="KW-0812">Transmembrane</keyword>
<keyword evidence="6 7" id="KW-0472">Membrane</keyword>
<dbReference type="PANTHER" id="PTHR22926:SF3">
    <property type="entry name" value="UNDECAPRENYL-PHOSPHATE ALPHA-N-ACETYLGLUCOSAMINYL 1-PHOSPHATE TRANSFERASE"/>
    <property type="match status" value="1"/>
</dbReference>
<feature type="transmembrane region" description="Helical" evidence="7">
    <location>
        <begin position="48"/>
        <end position="65"/>
    </location>
</feature>
<dbReference type="CDD" id="cd06853">
    <property type="entry name" value="GT_WecA_like"/>
    <property type="match status" value="1"/>
</dbReference>
<dbReference type="InterPro" id="IPR000715">
    <property type="entry name" value="Glycosyl_transferase_4"/>
</dbReference>
<evidence type="ECO:0000256" key="6">
    <source>
        <dbReference type="ARBA" id="ARBA00023136"/>
    </source>
</evidence>
<gene>
    <name evidence="8" type="ORF">H6A01_06265</name>
</gene>
<dbReference type="RefSeq" id="WP_205087938.1">
    <property type="nucleotide sequence ID" value="NZ_JACJLA010000010.1"/>
</dbReference>
<dbReference type="GO" id="GO:0016740">
    <property type="term" value="F:transferase activity"/>
    <property type="evidence" value="ECO:0007669"/>
    <property type="project" value="UniProtKB-KW"/>
</dbReference>
<feature type="transmembrane region" description="Helical" evidence="7">
    <location>
        <begin position="234"/>
        <end position="255"/>
    </location>
</feature>
<dbReference type="InterPro" id="IPR018480">
    <property type="entry name" value="PNAcMuramoyl-5peptid_Trfase_CS"/>
</dbReference>
<feature type="transmembrane region" description="Helical" evidence="7">
    <location>
        <begin position="131"/>
        <end position="150"/>
    </location>
</feature>
<sequence length="355" mass="37620">MTVYVLAFVTALFVTYVLTPIIKRLAVRVGAMDVPDARKVHHGSIPRLGGLAIFIGYIVAVVATMSDLSSVMGLIVGSIILIAVGVWDDVKQIGPKTKLLGQILAAAVLVAFGDKVEFITNPWGQMIYLDYFSIPLTIFWIVGFTNIVNLIDGLDGLAAGISLISCIAIFTVLLQIGQSDLALVTMALAGAACGFLRYNFNPAKIFMGDTGSMLLGYTMAAVSVIGAVKTAATVSLVVPVIVLGLPILDTTFAIIRRKINNRPVFKPDKGHVHHRLLAMGLTQKQAVLLMYAVTTVLGCVAVIVAKVNILVGIALVAAILLACVIVATKLGVIAKDKAVLALDRQRAQMAGKDNK</sequence>
<proteinExistence type="predicted"/>
<evidence type="ECO:0000256" key="5">
    <source>
        <dbReference type="ARBA" id="ARBA00022989"/>
    </source>
</evidence>
<accession>A0ABS2GI12</accession>
<keyword evidence="5 7" id="KW-1133">Transmembrane helix</keyword>
<feature type="transmembrane region" description="Helical" evidence="7">
    <location>
        <begin position="309"/>
        <end position="327"/>
    </location>
</feature>
<keyword evidence="3 8" id="KW-0808">Transferase</keyword>
<evidence type="ECO:0000256" key="2">
    <source>
        <dbReference type="ARBA" id="ARBA00022475"/>
    </source>
</evidence>
<feature type="transmembrane region" description="Helical" evidence="7">
    <location>
        <begin position="276"/>
        <end position="303"/>
    </location>
</feature>
<feature type="transmembrane region" description="Helical" evidence="7">
    <location>
        <begin position="99"/>
        <end position="119"/>
    </location>
</feature>
<feature type="transmembrane region" description="Helical" evidence="7">
    <location>
        <begin position="212"/>
        <end position="228"/>
    </location>
</feature>